<accession>B4MLD2</accession>
<dbReference type="PANTHER" id="PTHR41155:SF1">
    <property type="entry name" value="FI19525P1"/>
    <property type="match status" value="1"/>
</dbReference>
<dbReference type="PANTHER" id="PTHR41155">
    <property type="entry name" value="FI19525P1"/>
    <property type="match status" value="1"/>
</dbReference>
<feature type="region of interest" description="Disordered" evidence="1">
    <location>
        <begin position="1"/>
        <end position="128"/>
    </location>
</feature>
<keyword evidence="2" id="KW-0812">Transmembrane</keyword>
<evidence type="ECO:0000313" key="3">
    <source>
        <dbReference type="EMBL" id="EDW73390.1"/>
    </source>
</evidence>
<sequence>MHERQVKKLKGSHYVATHGRLTPDPPYVHSNRGYSDGEESHSHRAPSTYSEYTLTHERISPQSQQSQYINSSRKKRSTNGSGGQYLQHSYNHSQMGLSSSPDNGGPRSLSGPPPTRQPPRAPSALSYDQAAGDAGSDIYVTSAAYKAPSEISRYSHRPVSRGAPRSVYSVASTAKTGRSARSTTKRGAKIETMSAPNPFCPNVKGVCCLMLLLNLGLILVTLGFVVVVQFYEPVYVWILGIIFLIFGFLTLIGCMIYCVYVCRDAKTPSQVRNEDLYWTRHWQKNIGYTPQEINYKADKYDNYSDRYSVSKLSGKYSDRESQRY</sequence>
<proteinExistence type="predicted"/>
<dbReference type="PhylomeDB" id="B4MLD2"/>
<dbReference type="EMBL" id="CH963847">
    <property type="protein sequence ID" value="EDW73390.1"/>
    <property type="molecule type" value="Genomic_DNA"/>
</dbReference>
<evidence type="ECO:0000313" key="4">
    <source>
        <dbReference type="Proteomes" id="UP000007798"/>
    </source>
</evidence>
<dbReference type="OMA" id="EPVYVWI"/>
<dbReference type="HOGENOM" id="CLU_947360_0_0_1"/>
<evidence type="ECO:0000256" key="1">
    <source>
        <dbReference type="SAM" id="MobiDB-lite"/>
    </source>
</evidence>
<feature type="compositionally biased region" description="Pro residues" evidence="1">
    <location>
        <begin position="111"/>
        <end position="121"/>
    </location>
</feature>
<evidence type="ECO:0000256" key="2">
    <source>
        <dbReference type="SAM" id="Phobius"/>
    </source>
</evidence>
<feature type="transmembrane region" description="Helical" evidence="2">
    <location>
        <begin position="234"/>
        <end position="262"/>
    </location>
</feature>
<dbReference type="FunCoup" id="B4MLD2">
    <property type="interactions" value="4"/>
</dbReference>
<name>B4MLD2_DROWI</name>
<dbReference type="KEGG" id="dwi:6639418"/>
<keyword evidence="2" id="KW-0472">Membrane</keyword>
<gene>
    <name evidence="3" type="primary">Dwil\GK16674</name>
    <name evidence="3" type="ORF">Dwil_GK16674</name>
</gene>
<feature type="transmembrane region" description="Helical" evidence="2">
    <location>
        <begin position="206"/>
        <end position="228"/>
    </location>
</feature>
<organism evidence="3 4">
    <name type="scientific">Drosophila willistoni</name>
    <name type="common">Fruit fly</name>
    <dbReference type="NCBI Taxonomy" id="7260"/>
    <lineage>
        <taxon>Eukaryota</taxon>
        <taxon>Metazoa</taxon>
        <taxon>Ecdysozoa</taxon>
        <taxon>Arthropoda</taxon>
        <taxon>Hexapoda</taxon>
        <taxon>Insecta</taxon>
        <taxon>Pterygota</taxon>
        <taxon>Neoptera</taxon>
        <taxon>Endopterygota</taxon>
        <taxon>Diptera</taxon>
        <taxon>Brachycera</taxon>
        <taxon>Muscomorpha</taxon>
        <taxon>Ephydroidea</taxon>
        <taxon>Drosophilidae</taxon>
        <taxon>Drosophila</taxon>
        <taxon>Sophophora</taxon>
    </lineage>
</organism>
<dbReference type="eggNOG" id="ENOG502RSTS">
    <property type="taxonomic scope" value="Eukaryota"/>
</dbReference>
<protein>
    <submittedName>
        <fullName evidence="3">Uncharacterized protein</fullName>
    </submittedName>
</protein>
<keyword evidence="4" id="KW-1185">Reference proteome</keyword>
<keyword evidence="2" id="KW-1133">Transmembrane helix</keyword>
<dbReference type="AlphaFoldDB" id="B4MLD2"/>
<feature type="compositionally biased region" description="Polar residues" evidence="1">
    <location>
        <begin position="60"/>
        <end position="71"/>
    </location>
</feature>
<dbReference type="Proteomes" id="UP000007798">
    <property type="component" value="Unassembled WGS sequence"/>
</dbReference>
<dbReference type="InParanoid" id="B4MLD2"/>
<reference evidence="3 4" key="1">
    <citation type="journal article" date="2007" name="Nature">
        <title>Evolution of genes and genomes on the Drosophila phylogeny.</title>
        <authorList>
            <consortium name="Drosophila 12 Genomes Consortium"/>
            <person name="Clark A.G."/>
            <person name="Eisen M.B."/>
            <person name="Smith D.R."/>
            <person name="Bergman C.M."/>
            <person name="Oliver B."/>
            <person name="Markow T.A."/>
            <person name="Kaufman T.C."/>
            <person name="Kellis M."/>
            <person name="Gelbart W."/>
            <person name="Iyer V.N."/>
            <person name="Pollard D.A."/>
            <person name="Sackton T.B."/>
            <person name="Larracuente A.M."/>
            <person name="Singh N.D."/>
            <person name="Abad J.P."/>
            <person name="Abt D.N."/>
            <person name="Adryan B."/>
            <person name="Aguade M."/>
            <person name="Akashi H."/>
            <person name="Anderson W.W."/>
            <person name="Aquadro C.F."/>
            <person name="Ardell D.H."/>
            <person name="Arguello R."/>
            <person name="Artieri C.G."/>
            <person name="Barbash D.A."/>
            <person name="Barker D."/>
            <person name="Barsanti P."/>
            <person name="Batterham P."/>
            <person name="Batzoglou S."/>
            <person name="Begun D."/>
            <person name="Bhutkar A."/>
            <person name="Blanco E."/>
            <person name="Bosak S.A."/>
            <person name="Bradley R.K."/>
            <person name="Brand A.D."/>
            <person name="Brent M.R."/>
            <person name="Brooks A.N."/>
            <person name="Brown R.H."/>
            <person name="Butlin R.K."/>
            <person name="Caggese C."/>
            <person name="Calvi B.R."/>
            <person name="Bernardo de Carvalho A."/>
            <person name="Caspi A."/>
            <person name="Castrezana S."/>
            <person name="Celniker S.E."/>
            <person name="Chang J.L."/>
            <person name="Chapple C."/>
            <person name="Chatterji S."/>
            <person name="Chinwalla A."/>
            <person name="Civetta A."/>
            <person name="Clifton S.W."/>
            <person name="Comeron J.M."/>
            <person name="Costello J.C."/>
            <person name="Coyne J.A."/>
            <person name="Daub J."/>
            <person name="David R.G."/>
            <person name="Delcher A.L."/>
            <person name="Delehaunty K."/>
            <person name="Do C.B."/>
            <person name="Ebling H."/>
            <person name="Edwards K."/>
            <person name="Eickbush T."/>
            <person name="Evans J.D."/>
            <person name="Filipski A."/>
            <person name="Findeiss S."/>
            <person name="Freyhult E."/>
            <person name="Fulton L."/>
            <person name="Fulton R."/>
            <person name="Garcia A.C."/>
            <person name="Gardiner A."/>
            <person name="Garfield D.A."/>
            <person name="Garvin B.E."/>
            <person name="Gibson G."/>
            <person name="Gilbert D."/>
            <person name="Gnerre S."/>
            <person name="Godfrey J."/>
            <person name="Good R."/>
            <person name="Gotea V."/>
            <person name="Gravely B."/>
            <person name="Greenberg A.J."/>
            <person name="Griffiths-Jones S."/>
            <person name="Gross S."/>
            <person name="Guigo R."/>
            <person name="Gustafson E.A."/>
            <person name="Haerty W."/>
            <person name="Hahn M.W."/>
            <person name="Halligan D.L."/>
            <person name="Halpern A.L."/>
            <person name="Halter G.M."/>
            <person name="Han M.V."/>
            <person name="Heger A."/>
            <person name="Hillier L."/>
            <person name="Hinrichs A.S."/>
            <person name="Holmes I."/>
            <person name="Hoskins R.A."/>
            <person name="Hubisz M.J."/>
            <person name="Hultmark D."/>
            <person name="Huntley M.A."/>
            <person name="Jaffe D.B."/>
            <person name="Jagadeeshan S."/>
            <person name="Jeck W.R."/>
            <person name="Johnson J."/>
            <person name="Jones C.D."/>
            <person name="Jordan W.C."/>
            <person name="Karpen G.H."/>
            <person name="Kataoka E."/>
            <person name="Keightley P.D."/>
            <person name="Kheradpour P."/>
            <person name="Kirkness E.F."/>
            <person name="Koerich L.B."/>
            <person name="Kristiansen K."/>
            <person name="Kudrna D."/>
            <person name="Kulathinal R.J."/>
            <person name="Kumar S."/>
            <person name="Kwok R."/>
            <person name="Lander E."/>
            <person name="Langley C.H."/>
            <person name="Lapoint R."/>
            <person name="Lazzaro B.P."/>
            <person name="Lee S.J."/>
            <person name="Levesque L."/>
            <person name="Li R."/>
            <person name="Lin C.F."/>
            <person name="Lin M.F."/>
            <person name="Lindblad-Toh K."/>
            <person name="Llopart A."/>
            <person name="Long M."/>
            <person name="Low L."/>
            <person name="Lozovsky E."/>
            <person name="Lu J."/>
            <person name="Luo M."/>
            <person name="Machado C.A."/>
            <person name="Makalowski W."/>
            <person name="Marzo M."/>
            <person name="Matsuda M."/>
            <person name="Matzkin L."/>
            <person name="McAllister B."/>
            <person name="McBride C.S."/>
            <person name="McKernan B."/>
            <person name="McKernan K."/>
            <person name="Mendez-Lago M."/>
            <person name="Minx P."/>
            <person name="Mollenhauer M.U."/>
            <person name="Montooth K."/>
            <person name="Mount S.M."/>
            <person name="Mu X."/>
            <person name="Myers E."/>
            <person name="Negre B."/>
            <person name="Newfeld S."/>
            <person name="Nielsen R."/>
            <person name="Noor M.A."/>
            <person name="O'Grady P."/>
            <person name="Pachter L."/>
            <person name="Papaceit M."/>
            <person name="Parisi M.J."/>
            <person name="Parisi M."/>
            <person name="Parts L."/>
            <person name="Pedersen J.S."/>
            <person name="Pesole G."/>
            <person name="Phillippy A.M."/>
            <person name="Ponting C.P."/>
            <person name="Pop M."/>
            <person name="Porcelli D."/>
            <person name="Powell J.R."/>
            <person name="Prohaska S."/>
            <person name="Pruitt K."/>
            <person name="Puig M."/>
            <person name="Quesneville H."/>
            <person name="Ram K.R."/>
            <person name="Rand D."/>
            <person name="Rasmussen M.D."/>
            <person name="Reed L.K."/>
            <person name="Reenan R."/>
            <person name="Reily A."/>
            <person name="Remington K.A."/>
            <person name="Rieger T.T."/>
            <person name="Ritchie M.G."/>
            <person name="Robin C."/>
            <person name="Rogers Y.H."/>
            <person name="Rohde C."/>
            <person name="Rozas J."/>
            <person name="Rubenfield M.J."/>
            <person name="Ruiz A."/>
            <person name="Russo S."/>
            <person name="Salzberg S.L."/>
            <person name="Sanchez-Gracia A."/>
            <person name="Saranga D.J."/>
            <person name="Sato H."/>
            <person name="Schaeffer S.W."/>
            <person name="Schatz M.C."/>
            <person name="Schlenke T."/>
            <person name="Schwartz R."/>
            <person name="Segarra C."/>
            <person name="Singh R.S."/>
            <person name="Sirot L."/>
            <person name="Sirota M."/>
            <person name="Sisneros N.B."/>
            <person name="Smith C.D."/>
            <person name="Smith T.F."/>
            <person name="Spieth J."/>
            <person name="Stage D.E."/>
            <person name="Stark A."/>
            <person name="Stephan W."/>
            <person name="Strausberg R.L."/>
            <person name="Strempel S."/>
            <person name="Sturgill D."/>
            <person name="Sutton G."/>
            <person name="Sutton G.G."/>
            <person name="Tao W."/>
            <person name="Teichmann S."/>
            <person name="Tobari Y.N."/>
            <person name="Tomimura Y."/>
            <person name="Tsolas J.M."/>
            <person name="Valente V.L."/>
            <person name="Venter E."/>
            <person name="Venter J.C."/>
            <person name="Vicario S."/>
            <person name="Vieira F.G."/>
            <person name="Vilella A.J."/>
            <person name="Villasante A."/>
            <person name="Walenz B."/>
            <person name="Wang J."/>
            <person name="Wasserman M."/>
            <person name="Watts T."/>
            <person name="Wilson D."/>
            <person name="Wilson R.K."/>
            <person name="Wing R.A."/>
            <person name="Wolfner M.F."/>
            <person name="Wong A."/>
            <person name="Wong G.K."/>
            <person name="Wu C.I."/>
            <person name="Wu G."/>
            <person name="Yamamoto D."/>
            <person name="Yang H.P."/>
            <person name="Yang S.P."/>
            <person name="Yorke J.A."/>
            <person name="Yoshida K."/>
            <person name="Zdobnov E."/>
            <person name="Zhang P."/>
            <person name="Zhang Y."/>
            <person name="Zimin A.V."/>
            <person name="Baldwin J."/>
            <person name="Abdouelleil A."/>
            <person name="Abdulkadir J."/>
            <person name="Abebe A."/>
            <person name="Abera B."/>
            <person name="Abreu J."/>
            <person name="Acer S.C."/>
            <person name="Aftuck L."/>
            <person name="Alexander A."/>
            <person name="An P."/>
            <person name="Anderson E."/>
            <person name="Anderson S."/>
            <person name="Arachi H."/>
            <person name="Azer M."/>
            <person name="Bachantsang P."/>
            <person name="Barry A."/>
            <person name="Bayul T."/>
            <person name="Berlin A."/>
            <person name="Bessette D."/>
            <person name="Bloom T."/>
            <person name="Blye J."/>
            <person name="Boguslavskiy L."/>
            <person name="Bonnet C."/>
            <person name="Boukhgalter B."/>
            <person name="Bourzgui I."/>
            <person name="Brown A."/>
            <person name="Cahill P."/>
            <person name="Channer S."/>
            <person name="Cheshatsang Y."/>
            <person name="Chuda L."/>
            <person name="Citroen M."/>
            <person name="Collymore A."/>
            <person name="Cooke P."/>
            <person name="Costello M."/>
            <person name="D'Aco K."/>
            <person name="Daza R."/>
            <person name="De Haan G."/>
            <person name="DeGray S."/>
            <person name="DeMaso C."/>
            <person name="Dhargay N."/>
            <person name="Dooley K."/>
            <person name="Dooley E."/>
            <person name="Doricent M."/>
            <person name="Dorje P."/>
            <person name="Dorjee K."/>
            <person name="Dupes A."/>
            <person name="Elong R."/>
            <person name="Falk J."/>
            <person name="Farina A."/>
            <person name="Faro S."/>
            <person name="Ferguson D."/>
            <person name="Fisher S."/>
            <person name="Foley C.D."/>
            <person name="Franke A."/>
            <person name="Friedrich D."/>
            <person name="Gadbois L."/>
            <person name="Gearin G."/>
            <person name="Gearin C.R."/>
            <person name="Giannoukos G."/>
            <person name="Goode T."/>
            <person name="Graham J."/>
            <person name="Grandbois E."/>
            <person name="Grewal S."/>
            <person name="Gyaltsen K."/>
            <person name="Hafez N."/>
            <person name="Hagos B."/>
            <person name="Hall J."/>
            <person name="Henson C."/>
            <person name="Hollinger A."/>
            <person name="Honan T."/>
            <person name="Huard M.D."/>
            <person name="Hughes L."/>
            <person name="Hurhula B."/>
            <person name="Husby M.E."/>
            <person name="Kamat A."/>
            <person name="Kanga B."/>
            <person name="Kashin S."/>
            <person name="Khazanovich D."/>
            <person name="Kisner P."/>
            <person name="Lance K."/>
            <person name="Lara M."/>
            <person name="Lee W."/>
            <person name="Lennon N."/>
            <person name="Letendre F."/>
            <person name="LeVine R."/>
            <person name="Lipovsky A."/>
            <person name="Liu X."/>
            <person name="Liu J."/>
            <person name="Liu S."/>
            <person name="Lokyitsang T."/>
            <person name="Lokyitsang Y."/>
            <person name="Lubonja R."/>
            <person name="Lui A."/>
            <person name="MacDonald P."/>
            <person name="Magnisalis V."/>
            <person name="Maru K."/>
            <person name="Matthews C."/>
            <person name="McCusker W."/>
            <person name="McDonough S."/>
            <person name="Mehta T."/>
            <person name="Meldrim J."/>
            <person name="Meneus L."/>
            <person name="Mihai O."/>
            <person name="Mihalev A."/>
            <person name="Mihova T."/>
            <person name="Mittelman R."/>
            <person name="Mlenga V."/>
            <person name="Montmayeur A."/>
            <person name="Mulrain L."/>
            <person name="Navidi A."/>
            <person name="Naylor J."/>
            <person name="Negash T."/>
            <person name="Nguyen T."/>
            <person name="Nguyen N."/>
            <person name="Nicol R."/>
            <person name="Norbu C."/>
            <person name="Norbu N."/>
            <person name="Novod N."/>
            <person name="O'Neill B."/>
            <person name="Osman S."/>
            <person name="Markiewicz E."/>
            <person name="Oyono O.L."/>
            <person name="Patti C."/>
            <person name="Phunkhang P."/>
            <person name="Pierre F."/>
            <person name="Priest M."/>
            <person name="Raghuraman S."/>
            <person name="Rege F."/>
            <person name="Reyes R."/>
            <person name="Rise C."/>
            <person name="Rogov P."/>
            <person name="Ross K."/>
            <person name="Ryan E."/>
            <person name="Settipalli S."/>
            <person name="Shea T."/>
            <person name="Sherpa N."/>
            <person name="Shi L."/>
            <person name="Shih D."/>
            <person name="Sparrow T."/>
            <person name="Spaulding J."/>
            <person name="Stalker J."/>
            <person name="Stange-Thomann N."/>
            <person name="Stavropoulos S."/>
            <person name="Stone C."/>
            <person name="Strader C."/>
            <person name="Tesfaye S."/>
            <person name="Thomson T."/>
            <person name="Thoulutsang Y."/>
            <person name="Thoulutsang D."/>
            <person name="Topham K."/>
            <person name="Topping I."/>
            <person name="Tsamla T."/>
            <person name="Vassiliev H."/>
            <person name="Vo A."/>
            <person name="Wangchuk T."/>
            <person name="Wangdi T."/>
            <person name="Weiand M."/>
            <person name="Wilkinson J."/>
            <person name="Wilson A."/>
            <person name="Yadav S."/>
            <person name="Young G."/>
            <person name="Yu Q."/>
            <person name="Zembek L."/>
            <person name="Zhong D."/>
            <person name="Zimmer A."/>
            <person name="Zwirko Z."/>
            <person name="Jaffe D.B."/>
            <person name="Alvarez P."/>
            <person name="Brockman W."/>
            <person name="Butler J."/>
            <person name="Chin C."/>
            <person name="Gnerre S."/>
            <person name="Grabherr M."/>
            <person name="Kleber M."/>
            <person name="Mauceli E."/>
            <person name="MacCallum I."/>
        </authorList>
    </citation>
    <scope>NUCLEOTIDE SEQUENCE [LARGE SCALE GENOMIC DNA]</scope>
    <source>
        <strain evidence="4">Tucson 14030-0811.24</strain>
    </source>
</reference>
<dbReference type="OrthoDB" id="8188414at2759"/>
<feature type="compositionally biased region" description="Polar residues" evidence="1">
    <location>
        <begin position="84"/>
        <end position="102"/>
    </location>
</feature>